<sequence length="96" mass="10846">MSAGYRLVGSILVRHKRLADKLGHNRYFGHSGSAPSSDLRDSSRATMGSYRLRPGVWRKRDFERRKAPASGREPSSLLPLYILSDTWPPEDMGQKC</sequence>
<gene>
    <name evidence="2" type="ORF">E4U13_005501</name>
</gene>
<accession>A0A9P7TXH5</accession>
<dbReference type="Proteomes" id="UP000732380">
    <property type="component" value="Unassembled WGS sequence"/>
</dbReference>
<proteinExistence type="predicted"/>
<reference evidence="2 3" key="1">
    <citation type="journal article" date="2020" name="bioRxiv">
        <title>Whole genome comparisons of ergot fungi reveals the divergence and evolution of species within the genus Claviceps are the result of varying mechanisms driving genome evolution and host range expansion.</title>
        <authorList>
            <person name="Wyka S.A."/>
            <person name="Mondo S.J."/>
            <person name="Liu M."/>
            <person name="Dettman J."/>
            <person name="Nalam V."/>
            <person name="Broders K.D."/>
        </authorList>
    </citation>
    <scope>NUCLEOTIDE SEQUENCE [LARGE SCALE GENOMIC DNA]</scope>
    <source>
        <strain evidence="2 3">LM576</strain>
    </source>
</reference>
<organism evidence="2 3">
    <name type="scientific">Claviceps humidiphila</name>
    <dbReference type="NCBI Taxonomy" id="1294629"/>
    <lineage>
        <taxon>Eukaryota</taxon>
        <taxon>Fungi</taxon>
        <taxon>Dikarya</taxon>
        <taxon>Ascomycota</taxon>
        <taxon>Pezizomycotina</taxon>
        <taxon>Sordariomycetes</taxon>
        <taxon>Hypocreomycetidae</taxon>
        <taxon>Hypocreales</taxon>
        <taxon>Clavicipitaceae</taxon>
        <taxon>Claviceps</taxon>
    </lineage>
</organism>
<feature type="region of interest" description="Disordered" evidence="1">
    <location>
        <begin position="25"/>
        <end position="47"/>
    </location>
</feature>
<protein>
    <submittedName>
        <fullName evidence="2">Uncharacterized protein</fullName>
    </submittedName>
</protein>
<keyword evidence="3" id="KW-1185">Reference proteome</keyword>
<dbReference type="EMBL" id="SRQM01000045">
    <property type="protein sequence ID" value="KAG6121042.1"/>
    <property type="molecule type" value="Genomic_DNA"/>
</dbReference>
<evidence type="ECO:0000313" key="3">
    <source>
        <dbReference type="Proteomes" id="UP000732380"/>
    </source>
</evidence>
<evidence type="ECO:0000313" key="2">
    <source>
        <dbReference type="EMBL" id="KAG6121042.1"/>
    </source>
</evidence>
<dbReference type="AlphaFoldDB" id="A0A9P7TXH5"/>
<name>A0A9P7TXH5_9HYPO</name>
<evidence type="ECO:0000256" key="1">
    <source>
        <dbReference type="SAM" id="MobiDB-lite"/>
    </source>
</evidence>
<comment type="caution">
    <text evidence="2">The sequence shown here is derived from an EMBL/GenBank/DDBJ whole genome shotgun (WGS) entry which is preliminary data.</text>
</comment>